<keyword evidence="9" id="KW-0539">Nucleus</keyword>
<dbReference type="Gramene" id="CDF36922">
    <property type="protein sequence ID" value="CDF36922"/>
    <property type="gene ID" value="CHC_T00005576001"/>
</dbReference>
<evidence type="ECO:0000256" key="9">
    <source>
        <dbReference type="ARBA" id="ARBA00023242"/>
    </source>
</evidence>
<dbReference type="GeneID" id="17324439"/>
<dbReference type="Proteomes" id="UP000012073">
    <property type="component" value="Unassembled WGS sequence"/>
</dbReference>
<keyword evidence="7" id="KW-0943">RNA-mediated gene silencing</keyword>
<keyword evidence="6" id="KW-0805">Transcription regulation</keyword>
<dbReference type="PhylomeDB" id="R7QEI6"/>
<reference evidence="11" key="1">
    <citation type="journal article" date="2013" name="Proc. Natl. Acad. Sci. U.S.A.">
        <title>Genome structure and metabolic features in the red seaweed Chondrus crispus shed light on evolution of the Archaeplastida.</title>
        <authorList>
            <person name="Collen J."/>
            <person name="Porcel B."/>
            <person name="Carre W."/>
            <person name="Ball S.G."/>
            <person name="Chaparro C."/>
            <person name="Tonon T."/>
            <person name="Barbeyron T."/>
            <person name="Michel G."/>
            <person name="Noel B."/>
            <person name="Valentin K."/>
            <person name="Elias M."/>
            <person name="Artiguenave F."/>
            <person name="Arun A."/>
            <person name="Aury J.M."/>
            <person name="Barbosa-Neto J.F."/>
            <person name="Bothwell J.H."/>
            <person name="Bouget F.Y."/>
            <person name="Brillet L."/>
            <person name="Cabello-Hurtado F."/>
            <person name="Capella-Gutierrez S."/>
            <person name="Charrier B."/>
            <person name="Cladiere L."/>
            <person name="Cock J.M."/>
            <person name="Coelho S.M."/>
            <person name="Colleoni C."/>
            <person name="Czjzek M."/>
            <person name="Da Silva C."/>
            <person name="Delage L."/>
            <person name="Denoeud F."/>
            <person name="Deschamps P."/>
            <person name="Dittami S.M."/>
            <person name="Gabaldon T."/>
            <person name="Gachon C.M."/>
            <person name="Groisillier A."/>
            <person name="Herve C."/>
            <person name="Jabbari K."/>
            <person name="Katinka M."/>
            <person name="Kloareg B."/>
            <person name="Kowalczyk N."/>
            <person name="Labadie K."/>
            <person name="Leblanc C."/>
            <person name="Lopez P.J."/>
            <person name="McLachlan D.H."/>
            <person name="Meslet-Cladiere L."/>
            <person name="Moustafa A."/>
            <person name="Nehr Z."/>
            <person name="Nyvall Collen P."/>
            <person name="Panaud O."/>
            <person name="Partensky F."/>
            <person name="Poulain J."/>
            <person name="Rensing S.A."/>
            <person name="Rousvoal S."/>
            <person name="Samson G."/>
            <person name="Symeonidi A."/>
            <person name="Weissenbach J."/>
            <person name="Zambounis A."/>
            <person name="Wincker P."/>
            <person name="Boyen C."/>
        </authorList>
    </citation>
    <scope>NUCLEOTIDE SEQUENCE [LARGE SCALE GENOMIC DNA]</scope>
    <source>
        <strain evidence="11">cv. Stackhouse</strain>
    </source>
</reference>
<comment type="similarity">
    <text evidence="3">Belongs to the CNOT11 family.</text>
</comment>
<evidence type="ECO:0000256" key="3">
    <source>
        <dbReference type="ARBA" id="ARBA00008030"/>
    </source>
</evidence>
<keyword evidence="5" id="KW-0963">Cytoplasm</keyword>
<dbReference type="InterPro" id="IPR019312">
    <property type="entry name" value="CNOT11"/>
</dbReference>
<evidence type="ECO:0000256" key="6">
    <source>
        <dbReference type="ARBA" id="ARBA00023015"/>
    </source>
</evidence>
<keyword evidence="11" id="KW-1185">Reference proteome</keyword>
<evidence type="ECO:0000313" key="11">
    <source>
        <dbReference type="Proteomes" id="UP000012073"/>
    </source>
</evidence>
<dbReference type="OMA" id="CNTNITA"/>
<evidence type="ECO:0000256" key="5">
    <source>
        <dbReference type="ARBA" id="ARBA00022490"/>
    </source>
</evidence>
<dbReference type="KEGG" id="ccp:CHC_T00005576001"/>
<organism evidence="10 11">
    <name type="scientific">Chondrus crispus</name>
    <name type="common">Carrageen Irish moss</name>
    <name type="synonym">Polymorpha crispa</name>
    <dbReference type="NCBI Taxonomy" id="2769"/>
    <lineage>
        <taxon>Eukaryota</taxon>
        <taxon>Rhodophyta</taxon>
        <taxon>Florideophyceae</taxon>
        <taxon>Rhodymeniophycidae</taxon>
        <taxon>Gigartinales</taxon>
        <taxon>Gigartinaceae</taxon>
        <taxon>Chondrus</taxon>
    </lineage>
</organism>
<dbReference type="GO" id="GO:0030014">
    <property type="term" value="C:CCR4-NOT complex"/>
    <property type="evidence" value="ECO:0007669"/>
    <property type="project" value="InterPro"/>
</dbReference>
<proteinExistence type="inferred from homology"/>
<evidence type="ECO:0000256" key="7">
    <source>
        <dbReference type="ARBA" id="ARBA00023158"/>
    </source>
</evidence>
<evidence type="ECO:0000256" key="8">
    <source>
        <dbReference type="ARBA" id="ARBA00023163"/>
    </source>
</evidence>
<dbReference type="AlphaFoldDB" id="R7QEI6"/>
<dbReference type="OrthoDB" id="10265389at2759"/>
<dbReference type="Pfam" id="PF10155">
    <property type="entry name" value="CNOT11"/>
    <property type="match status" value="1"/>
</dbReference>
<dbReference type="PANTHER" id="PTHR15975">
    <property type="entry name" value="CCR4-NOT TRANSCRIPTION COMPLEX SUBUNIT 11"/>
    <property type="match status" value="1"/>
</dbReference>
<dbReference type="GO" id="GO:0005737">
    <property type="term" value="C:cytoplasm"/>
    <property type="evidence" value="ECO:0007669"/>
    <property type="project" value="UniProtKB-SubCell"/>
</dbReference>
<protein>
    <recommendedName>
        <fullName evidence="4">CCR4-NOT transcription complex subunit 11</fullName>
    </recommendedName>
</protein>
<gene>
    <name evidence="10" type="ORF">CHC_T00005576001</name>
</gene>
<dbReference type="RefSeq" id="XP_005716741.1">
    <property type="nucleotide sequence ID" value="XM_005716684.1"/>
</dbReference>
<dbReference type="STRING" id="2769.R7QEI6"/>
<name>R7QEI6_CHOCR</name>
<accession>R7QEI6</accession>
<dbReference type="GO" id="GO:0005634">
    <property type="term" value="C:nucleus"/>
    <property type="evidence" value="ECO:0007669"/>
    <property type="project" value="UniProtKB-SubCell"/>
</dbReference>
<dbReference type="PANTHER" id="PTHR15975:SF0">
    <property type="entry name" value="CCR4-NOT TRANSCRIPTION COMPLEX SUBUNIT 11"/>
    <property type="match status" value="1"/>
</dbReference>
<sequence>MIVVGRPKNDTPSATAVERLIDSPLTVILFGLIERGDARRAEQLFLTHLLTHSQSNGGDGAVPQIAAARAITLWGALESALQGGASVPNRNMSSLRQLWAERHPEPAPVRLPPASATVSDPDTKYVDETSNLAKELREVVSLQDFTPSFTRIPPPFLPLDAQCKELRWIDPEPLHEILWDPDMGISGERGSEVRELIEKACKSPLPEAEQQKLLAQLEEDPKLVHLCGMTPQKLPDLVQNNSVLATELLLKLVSSQQMPQYYSALTNMDVTVHSMKVVEGLTNSVQLPTDFLNTYISHCIRSCESIPENEKYGRNHMVRFVCLFLKSLMRNNIIDVQDLFVEIQDFCIGHSRIREVADLFRSLKMHSVQQ</sequence>
<dbReference type="EMBL" id="HG001807">
    <property type="protein sequence ID" value="CDF36922.1"/>
    <property type="molecule type" value="Genomic_DNA"/>
</dbReference>
<evidence type="ECO:0000256" key="1">
    <source>
        <dbReference type="ARBA" id="ARBA00004123"/>
    </source>
</evidence>
<dbReference type="GO" id="GO:0031047">
    <property type="term" value="P:regulatory ncRNA-mediated gene silencing"/>
    <property type="evidence" value="ECO:0007669"/>
    <property type="project" value="UniProtKB-KW"/>
</dbReference>
<keyword evidence="8" id="KW-0804">Transcription</keyword>
<evidence type="ECO:0000256" key="4">
    <source>
        <dbReference type="ARBA" id="ARBA00014872"/>
    </source>
</evidence>
<evidence type="ECO:0000256" key="2">
    <source>
        <dbReference type="ARBA" id="ARBA00004496"/>
    </source>
</evidence>
<comment type="subcellular location">
    <subcellularLocation>
        <location evidence="2">Cytoplasm</location>
    </subcellularLocation>
    <subcellularLocation>
        <location evidence="1">Nucleus</location>
    </subcellularLocation>
</comment>
<evidence type="ECO:0000313" key="10">
    <source>
        <dbReference type="EMBL" id="CDF36922.1"/>
    </source>
</evidence>